<proteinExistence type="inferred from homology"/>
<dbReference type="Proteomes" id="UP001217582">
    <property type="component" value="Chromosome 4"/>
</dbReference>
<dbReference type="InterPro" id="IPR019559">
    <property type="entry name" value="Cullin_neddylation_domain"/>
</dbReference>
<keyword evidence="3" id="KW-0832">Ubl conjugation</keyword>
<accession>A0AAJ5Z6U8</accession>
<keyword evidence="8" id="KW-1185">Reference proteome</keyword>
<evidence type="ECO:0000256" key="5">
    <source>
        <dbReference type="RuleBase" id="RU003829"/>
    </source>
</evidence>
<evidence type="ECO:0000313" key="7">
    <source>
        <dbReference type="EMBL" id="WFD16251.1"/>
    </source>
</evidence>
<dbReference type="PANTHER" id="PTHR11932">
    <property type="entry name" value="CULLIN"/>
    <property type="match status" value="1"/>
</dbReference>
<dbReference type="EMBL" id="CP119919">
    <property type="protein sequence ID" value="WFD16251.1"/>
    <property type="molecule type" value="Genomic_DNA"/>
</dbReference>
<dbReference type="InterPro" id="IPR059120">
    <property type="entry name" value="Cullin-like_AB"/>
</dbReference>
<dbReference type="InterPro" id="IPR045093">
    <property type="entry name" value="Cullin"/>
</dbReference>
<dbReference type="FunFam" id="1.10.10.10:FF:000014">
    <property type="entry name" value="Cullin 1"/>
    <property type="match status" value="1"/>
</dbReference>
<evidence type="ECO:0000256" key="4">
    <source>
        <dbReference type="PROSITE-ProRule" id="PRU00330"/>
    </source>
</evidence>
<dbReference type="GO" id="GO:0006511">
    <property type="term" value="P:ubiquitin-dependent protein catabolic process"/>
    <property type="evidence" value="ECO:0007669"/>
    <property type="project" value="InterPro"/>
</dbReference>
<dbReference type="InterPro" id="IPR036317">
    <property type="entry name" value="Cullin_homology_sf"/>
</dbReference>
<dbReference type="InterPro" id="IPR001373">
    <property type="entry name" value="Cullin_N"/>
</dbReference>
<dbReference type="SUPFAM" id="SSF46785">
    <property type="entry name" value="Winged helix' DNA-binding domain"/>
    <property type="match status" value="1"/>
</dbReference>
<reference evidence="7 8" key="1">
    <citation type="submission" date="2023-03" db="EMBL/GenBank/DDBJ databases">
        <title>Mating type loci evolution in Malassezia.</title>
        <authorList>
            <person name="Coelho M.A."/>
        </authorList>
    </citation>
    <scope>NUCLEOTIDE SEQUENCE [LARGE SCALE GENOMIC DNA]</scope>
    <source>
        <strain evidence="7 8">CBS 13387</strain>
    </source>
</reference>
<evidence type="ECO:0000256" key="1">
    <source>
        <dbReference type="ARBA" id="ARBA00006019"/>
    </source>
</evidence>
<gene>
    <name evidence="7" type="ORF">MARU1_002287</name>
</gene>
<evidence type="ECO:0000256" key="2">
    <source>
        <dbReference type="ARBA" id="ARBA00022499"/>
    </source>
</evidence>
<dbReference type="InterPro" id="IPR016159">
    <property type="entry name" value="Cullin_repeat-like_dom_sf"/>
</dbReference>
<dbReference type="Pfam" id="PF26557">
    <property type="entry name" value="Cullin_AB"/>
    <property type="match status" value="1"/>
</dbReference>
<keyword evidence="2" id="KW-1017">Isopeptide bond</keyword>
<dbReference type="PROSITE" id="PS50069">
    <property type="entry name" value="CULLIN_2"/>
    <property type="match status" value="1"/>
</dbReference>
<name>A0AAJ5Z6U8_9BASI</name>
<feature type="domain" description="Cullin family profile" evidence="6">
    <location>
        <begin position="439"/>
        <end position="669"/>
    </location>
</feature>
<dbReference type="Gene3D" id="3.30.230.130">
    <property type="entry name" value="Cullin, Chain C, Domain 2"/>
    <property type="match status" value="1"/>
</dbReference>
<dbReference type="SUPFAM" id="SSF74788">
    <property type="entry name" value="Cullin repeat-like"/>
    <property type="match status" value="1"/>
</dbReference>
<dbReference type="Pfam" id="PF10557">
    <property type="entry name" value="Cullin_Nedd8"/>
    <property type="match status" value="1"/>
</dbReference>
<organism evidence="7 8">
    <name type="scientific">Malassezia arunalokei</name>
    <dbReference type="NCBI Taxonomy" id="1514897"/>
    <lineage>
        <taxon>Eukaryota</taxon>
        <taxon>Fungi</taxon>
        <taxon>Dikarya</taxon>
        <taxon>Basidiomycota</taxon>
        <taxon>Ustilaginomycotina</taxon>
        <taxon>Malasseziomycetes</taxon>
        <taxon>Malasseziales</taxon>
        <taxon>Malasseziaceae</taxon>
        <taxon>Malassezia</taxon>
    </lineage>
</organism>
<dbReference type="GO" id="GO:0031625">
    <property type="term" value="F:ubiquitin protein ligase binding"/>
    <property type="evidence" value="ECO:0007669"/>
    <property type="project" value="InterPro"/>
</dbReference>
<dbReference type="SUPFAM" id="SSF75632">
    <property type="entry name" value="Cullin homology domain"/>
    <property type="match status" value="1"/>
</dbReference>
<comment type="similarity">
    <text evidence="1 4 5">Belongs to the cullin family.</text>
</comment>
<dbReference type="FunFam" id="1.20.1310.10:FF:000002">
    <property type="entry name" value="cullin-3 isoform X1"/>
    <property type="match status" value="1"/>
</dbReference>
<protein>
    <recommendedName>
        <fullName evidence="6">Cullin family profile domain-containing protein</fullName>
    </recommendedName>
</protein>
<dbReference type="InterPro" id="IPR036388">
    <property type="entry name" value="WH-like_DNA-bd_sf"/>
</dbReference>
<dbReference type="SMART" id="SM00884">
    <property type="entry name" value="Cullin_Nedd8"/>
    <property type="match status" value="1"/>
</dbReference>
<evidence type="ECO:0000259" key="6">
    <source>
        <dbReference type="PROSITE" id="PS50069"/>
    </source>
</evidence>
<dbReference type="Gene3D" id="1.10.10.10">
    <property type="entry name" value="Winged helix-like DNA-binding domain superfamily/Winged helix DNA-binding domain"/>
    <property type="match status" value="1"/>
</dbReference>
<dbReference type="InterPro" id="IPR016158">
    <property type="entry name" value="Cullin_homology"/>
</dbReference>
<dbReference type="Gene3D" id="1.20.1310.10">
    <property type="entry name" value="Cullin Repeats"/>
    <property type="match status" value="4"/>
</dbReference>
<dbReference type="AlphaFoldDB" id="A0AAJ5Z6U8"/>
<dbReference type="FunFam" id="1.20.1310.10:FF:000001">
    <property type="entry name" value="Cullin 3"/>
    <property type="match status" value="1"/>
</dbReference>
<dbReference type="InterPro" id="IPR036390">
    <property type="entry name" value="WH_DNA-bd_sf"/>
</dbReference>
<evidence type="ECO:0000313" key="8">
    <source>
        <dbReference type="Proteomes" id="UP001217582"/>
    </source>
</evidence>
<dbReference type="SMART" id="SM00182">
    <property type="entry name" value="CULLIN"/>
    <property type="match status" value="1"/>
</dbReference>
<evidence type="ECO:0000256" key="3">
    <source>
        <dbReference type="ARBA" id="ARBA00022843"/>
    </source>
</evidence>
<sequence>MSTGAPRRLGVRHHKLRAPRKHGLSVSVEEMWSRLSAAIAQIQHHNISKLSYEEHYRYAYNLILNQQGDMLYHGVQLQIQEHLVKQSDTRLTPVFSLSIEEAQAASQAMSGSDKGKLRGNTARLLGLLPGNAETLFPTIPAGERFLSAVTAMWDDHCSCMSKIRDVLKYVDRVYVPNHRREPIWDLGLDLFRDTVVRSTRVPCCTNLLVAMLRQVYCEREGATVERRTIKAVTDMLLSLSHDAKQSVYTHDFEPMFLSTTSEYYATEATRLLESQRATYYLQSAERRFAEEQARVDACLSPNTLAPLKEIVERRLLTEHLDEILAMPDGGLVVLLDTDARADMQRMYRLFCLVPTGLDALNKVLRAYVTDRGKIINETTLCESKNTQMPSAEMAMSWVNQVLDTKSRLDGVLATSFQGDKSCEAAINEAMDTFINLNTRAPEFISLYIDEHLRKGTRFADDTTALEPVLNKTITIFRYVHEKDVFERYYKMHLTRRLLHNRSASDDAERSMIAKLKVECGHGYVQKLQGMLNDMKLSEEVLRVFHHTLERERTSLPLQLNVNVLTATYWPITSPKEPCIFPPALTEACNTFEKFYDTRHRGRVLTWQPSLGTADVRVQFKSRTHELVVSTYALMVLLLFEQADVLSYCHIRDATRMPDADLQRTLQSLACAKYKILRKEPKGRDVSKTDSFVFNADFTCPLARVKIAQVAAKIETPQERQETNVKIEEERKNQVEACIVRIMKSRKTLAHNELVNEVVQQLMQRFQPSPALIKKRIESLLDRGTSRHFTNVLQNILSEPAHDMYISM</sequence>
<dbReference type="Pfam" id="PF00888">
    <property type="entry name" value="Cullin"/>
    <property type="match status" value="1"/>
</dbReference>